<dbReference type="Proteomes" id="UP000183208">
    <property type="component" value="Unassembled WGS sequence"/>
</dbReference>
<dbReference type="EMBL" id="FNTI01000001">
    <property type="protein sequence ID" value="SED43230.1"/>
    <property type="molecule type" value="Genomic_DNA"/>
</dbReference>
<dbReference type="AlphaFoldDB" id="A0A1H5ANN5"/>
<reference evidence="2 3" key="1">
    <citation type="submission" date="2016-10" db="EMBL/GenBank/DDBJ databases">
        <authorList>
            <person name="de Groot N.N."/>
        </authorList>
    </citation>
    <scope>NUCLEOTIDE SEQUENCE [LARGE SCALE GENOMIC DNA]</scope>
    <source>
        <strain evidence="2 3">GAS522</strain>
    </source>
</reference>
<feature type="domain" description="Helix-turn-helix" evidence="1">
    <location>
        <begin position="14"/>
        <end position="61"/>
    </location>
</feature>
<proteinExistence type="predicted"/>
<protein>
    <submittedName>
        <fullName evidence="2">DNA binding domain-containing protein, excisionase family</fullName>
    </submittedName>
</protein>
<organism evidence="2 3">
    <name type="scientific">Bradyrhizobium lablabi</name>
    <dbReference type="NCBI Taxonomy" id="722472"/>
    <lineage>
        <taxon>Bacteria</taxon>
        <taxon>Pseudomonadati</taxon>
        <taxon>Pseudomonadota</taxon>
        <taxon>Alphaproteobacteria</taxon>
        <taxon>Hyphomicrobiales</taxon>
        <taxon>Nitrobacteraceae</taxon>
        <taxon>Bradyrhizobium</taxon>
    </lineage>
</organism>
<gene>
    <name evidence="2" type="ORF">SAMN05444171_4089</name>
</gene>
<dbReference type="GO" id="GO:0003677">
    <property type="term" value="F:DNA binding"/>
    <property type="evidence" value="ECO:0007669"/>
    <property type="project" value="InterPro"/>
</dbReference>
<accession>A0A1H5ANN5</accession>
<sequence length="79" mass="8867">MPRVATRPEVYLALSPAATATALGISYSHVRDAINEGVLPVYVVGVKHRIHVSDIERFLRSFPSPAKRKYTKRRSVPHE</sequence>
<evidence type="ECO:0000313" key="3">
    <source>
        <dbReference type="Proteomes" id="UP000183208"/>
    </source>
</evidence>
<name>A0A1H5ANN5_9BRAD</name>
<evidence type="ECO:0000259" key="1">
    <source>
        <dbReference type="Pfam" id="PF12728"/>
    </source>
</evidence>
<dbReference type="Pfam" id="PF12728">
    <property type="entry name" value="HTH_17"/>
    <property type="match status" value="1"/>
</dbReference>
<dbReference type="NCBIfam" id="TIGR01764">
    <property type="entry name" value="excise"/>
    <property type="match status" value="1"/>
</dbReference>
<evidence type="ECO:0000313" key="2">
    <source>
        <dbReference type="EMBL" id="SED43230.1"/>
    </source>
</evidence>
<dbReference type="RefSeq" id="WP_083387611.1">
    <property type="nucleotide sequence ID" value="NZ_FNTI01000001.1"/>
</dbReference>
<dbReference type="InterPro" id="IPR041657">
    <property type="entry name" value="HTH_17"/>
</dbReference>
<dbReference type="InterPro" id="IPR010093">
    <property type="entry name" value="SinI_DNA-bd"/>
</dbReference>